<dbReference type="InterPro" id="IPR017452">
    <property type="entry name" value="GPCR_Rhodpsn_7TM"/>
</dbReference>
<feature type="transmembrane region" description="Helical" evidence="7">
    <location>
        <begin position="87"/>
        <end position="105"/>
    </location>
</feature>
<dbReference type="GO" id="GO:0016020">
    <property type="term" value="C:membrane"/>
    <property type="evidence" value="ECO:0007669"/>
    <property type="project" value="UniProtKB-SubCell"/>
</dbReference>
<keyword evidence="5" id="KW-0297">G-protein coupled receptor</keyword>
<evidence type="ECO:0000256" key="7">
    <source>
        <dbReference type="SAM" id="Phobius"/>
    </source>
</evidence>
<evidence type="ECO:0000256" key="3">
    <source>
        <dbReference type="ARBA" id="ARBA00022989"/>
    </source>
</evidence>
<comment type="similarity">
    <text evidence="5">Belongs to the G-protein coupled receptor 1 family.</text>
</comment>
<protein>
    <recommendedName>
        <fullName evidence="8">G-protein coupled receptors family 1 profile domain-containing protein</fullName>
    </recommendedName>
</protein>
<dbReference type="PANTHER" id="PTHR46641">
    <property type="entry name" value="FMRFAMIDE RECEPTOR-RELATED"/>
    <property type="match status" value="1"/>
</dbReference>
<feature type="domain" description="G-protein coupled receptors family 1 profile" evidence="8">
    <location>
        <begin position="3"/>
        <end position="334"/>
    </location>
</feature>
<dbReference type="InterPro" id="IPR000276">
    <property type="entry name" value="GPCR_Rhodpsn"/>
</dbReference>
<dbReference type="OrthoDB" id="6155320at2759"/>
<keyword evidence="2 5" id="KW-0812">Transmembrane</keyword>
<dbReference type="GO" id="GO:0004930">
    <property type="term" value="F:G protein-coupled receptor activity"/>
    <property type="evidence" value="ECO:0007669"/>
    <property type="project" value="UniProtKB-KW"/>
</dbReference>
<feature type="transmembrane region" description="Helical" evidence="7">
    <location>
        <begin position="275"/>
        <end position="295"/>
    </location>
</feature>
<dbReference type="Proteomes" id="UP000728185">
    <property type="component" value="Unassembled WGS sequence"/>
</dbReference>
<feature type="compositionally biased region" description="Low complexity" evidence="6">
    <location>
        <begin position="235"/>
        <end position="247"/>
    </location>
</feature>
<evidence type="ECO:0000256" key="1">
    <source>
        <dbReference type="ARBA" id="ARBA00004370"/>
    </source>
</evidence>
<evidence type="ECO:0000256" key="2">
    <source>
        <dbReference type="ARBA" id="ARBA00022692"/>
    </source>
</evidence>
<organism evidence="9 10">
    <name type="scientific">Fasciolopsis buskii</name>
    <dbReference type="NCBI Taxonomy" id="27845"/>
    <lineage>
        <taxon>Eukaryota</taxon>
        <taxon>Metazoa</taxon>
        <taxon>Spiralia</taxon>
        <taxon>Lophotrochozoa</taxon>
        <taxon>Platyhelminthes</taxon>
        <taxon>Trematoda</taxon>
        <taxon>Digenea</taxon>
        <taxon>Plagiorchiida</taxon>
        <taxon>Echinostomata</taxon>
        <taxon>Echinostomatoidea</taxon>
        <taxon>Fasciolidae</taxon>
        <taxon>Fasciolopsis</taxon>
    </lineage>
</organism>
<proteinExistence type="inferred from homology"/>
<feature type="compositionally biased region" description="Polar residues" evidence="6">
    <location>
        <begin position="379"/>
        <end position="396"/>
    </location>
</feature>
<evidence type="ECO:0000256" key="4">
    <source>
        <dbReference type="ARBA" id="ARBA00023136"/>
    </source>
</evidence>
<feature type="region of interest" description="Disordered" evidence="6">
    <location>
        <begin position="372"/>
        <end position="396"/>
    </location>
</feature>
<comment type="subcellular location">
    <subcellularLocation>
        <location evidence="1">Membrane</location>
    </subcellularLocation>
</comment>
<feature type="transmembrane region" description="Helical" evidence="7">
    <location>
        <begin position="117"/>
        <end position="143"/>
    </location>
</feature>
<keyword evidence="4 7" id="KW-0472">Membrane</keyword>
<evidence type="ECO:0000259" key="8">
    <source>
        <dbReference type="PROSITE" id="PS50262"/>
    </source>
</evidence>
<evidence type="ECO:0000256" key="5">
    <source>
        <dbReference type="RuleBase" id="RU000688"/>
    </source>
</evidence>
<keyword evidence="5" id="KW-0807">Transducer</keyword>
<dbReference type="Gene3D" id="1.20.1070.10">
    <property type="entry name" value="Rhodopsin 7-helix transmembrane proteins"/>
    <property type="match status" value="1"/>
</dbReference>
<comment type="caution">
    <text evidence="9">The sequence shown here is derived from an EMBL/GenBank/DDBJ whole genome shotgun (WGS) entry which is preliminary data.</text>
</comment>
<keyword evidence="3 7" id="KW-1133">Transmembrane helix</keyword>
<dbReference type="SUPFAM" id="SSF81321">
    <property type="entry name" value="Family A G protein-coupled receptor-like"/>
    <property type="match status" value="1"/>
</dbReference>
<evidence type="ECO:0000313" key="10">
    <source>
        <dbReference type="Proteomes" id="UP000728185"/>
    </source>
</evidence>
<dbReference type="PANTHER" id="PTHR46641:SF2">
    <property type="entry name" value="FMRFAMIDE RECEPTOR"/>
    <property type="match status" value="1"/>
</dbReference>
<accession>A0A8E0S2C9</accession>
<dbReference type="Pfam" id="PF00001">
    <property type="entry name" value="7tm_1"/>
    <property type="match status" value="1"/>
</dbReference>
<feature type="transmembrane region" description="Helical" evidence="7">
    <location>
        <begin position="20"/>
        <end position="45"/>
    </location>
</feature>
<dbReference type="AlphaFoldDB" id="A0A8E0S2C9"/>
<keyword evidence="10" id="KW-1185">Reference proteome</keyword>
<sequence>MPGNSLSFLVLHPFGTRISGHVYLACLAVFDTLSLLFYLLSFWTVMILRPFLINRGDYASVHLIDHYLMTEGRCEIRIYLTFTTRMLSVWTVVILSMERFLLIVAPLRFYKFLRPKIAWITMSITCGIIGLINVPWIFAFDYVQKPSCLRKSGPFHKTTEIKNNVFSFEFIIAGNIGNISHMVCSPNNIFRDSLVAGFLWLTILPAIFLFTANARIAKTLAKRRSLWISTNYETSNGSRSSQISSSSPRTNKQNCPLYESQRDAMRNEQTLTMRLFIVSVTFFILSTPSLVVVGFEAFMVNSANTKLYKQAFDDAFHISLFLFAINLTINFILYCLVGRTFRSAVFALICCDWANYKALRFQLIKGSSEHETANAPLPSRQQSTSNAISSLETDEE</sequence>
<feature type="transmembrane region" description="Helical" evidence="7">
    <location>
        <begin position="195"/>
        <end position="214"/>
    </location>
</feature>
<dbReference type="PRINTS" id="PR00237">
    <property type="entry name" value="GPCRRHODOPSN"/>
</dbReference>
<dbReference type="EMBL" id="LUCM01004000">
    <property type="protein sequence ID" value="KAA0194982.1"/>
    <property type="molecule type" value="Genomic_DNA"/>
</dbReference>
<dbReference type="PROSITE" id="PS00237">
    <property type="entry name" value="G_PROTEIN_RECEP_F1_1"/>
    <property type="match status" value="1"/>
</dbReference>
<name>A0A8E0S2C9_9TREM</name>
<evidence type="ECO:0000256" key="6">
    <source>
        <dbReference type="SAM" id="MobiDB-lite"/>
    </source>
</evidence>
<keyword evidence="5" id="KW-0675">Receptor</keyword>
<feature type="transmembrane region" description="Helical" evidence="7">
    <location>
        <begin position="164"/>
        <end position="183"/>
    </location>
</feature>
<reference evidence="9" key="1">
    <citation type="submission" date="2019-05" db="EMBL/GenBank/DDBJ databases">
        <title>Annotation for the trematode Fasciolopsis buski.</title>
        <authorList>
            <person name="Choi Y.-J."/>
        </authorList>
    </citation>
    <scope>NUCLEOTIDE SEQUENCE</scope>
    <source>
        <strain evidence="9">HT</strain>
        <tissue evidence="9">Whole worm</tissue>
    </source>
</reference>
<evidence type="ECO:0000313" key="9">
    <source>
        <dbReference type="EMBL" id="KAA0194982.1"/>
    </source>
</evidence>
<gene>
    <name evidence="9" type="ORF">FBUS_02995</name>
</gene>
<dbReference type="InterPro" id="IPR052954">
    <property type="entry name" value="GPCR-Ligand_Int"/>
</dbReference>
<feature type="transmembrane region" description="Helical" evidence="7">
    <location>
        <begin position="315"/>
        <end position="337"/>
    </location>
</feature>
<dbReference type="PROSITE" id="PS50262">
    <property type="entry name" value="G_PROTEIN_RECEP_F1_2"/>
    <property type="match status" value="1"/>
</dbReference>
<feature type="region of interest" description="Disordered" evidence="6">
    <location>
        <begin position="234"/>
        <end position="254"/>
    </location>
</feature>